<keyword evidence="3" id="KW-1185">Reference proteome</keyword>
<name>Q0G3N7_9HYPH</name>
<organism evidence="2 3">
    <name type="scientific">Fulvimarina pelagi HTCC2506</name>
    <dbReference type="NCBI Taxonomy" id="314231"/>
    <lineage>
        <taxon>Bacteria</taxon>
        <taxon>Pseudomonadati</taxon>
        <taxon>Pseudomonadota</taxon>
        <taxon>Alphaproteobacteria</taxon>
        <taxon>Hyphomicrobiales</taxon>
        <taxon>Aurantimonadaceae</taxon>
        <taxon>Fulvimarina</taxon>
    </lineage>
</organism>
<dbReference type="EMBL" id="AATP01000002">
    <property type="protein sequence ID" value="EAU41794.1"/>
    <property type="molecule type" value="Genomic_DNA"/>
</dbReference>
<protein>
    <submittedName>
        <fullName evidence="2">Putative zinc metallopeptidase protein</fullName>
    </submittedName>
</protein>
<reference evidence="2 3" key="1">
    <citation type="journal article" date="2010" name="J. Bacteriol.">
        <title>Genome sequence of Fulvimarina pelagi HTCC2506T, a Mn(II)-oxidizing alphaproteobacterium possessing an aerobic anoxygenic photosynthetic gene cluster and Xanthorhodopsin.</title>
        <authorList>
            <person name="Kang I."/>
            <person name="Oh H.M."/>
            <person name="Lim S.I."/>
            <person name="Ferriera S."/>
            <person name="Giovannoni S.J."/>
            <person name="Cho J.C."/>
        </authorList>
    </citation>
    <scope>NUCLEOTIDE SEQUENCE [LARGE SCALE GENOMIC DNA]</scope>
    <source>
        <strain evidence="2 3">HTCC2506</strain>
    </source>
</reference>
<dbReference type="PANTHER" id="PTHR30399">
    <property type="entry name" value="UNCHARACTERIZED PROTEIN YGJP"/>
    <property type="match status" value="1"/>
</dbReference>
<evidence type="ECO:0000313" key="3">
    <source>
        <dbReference type="Proteomes" id="UP000004310"/>
    </source>
</evidence>
<dbReference type="InterPro" id="IPR002725">
    <property type="entry name" value="YgjP-like_metallopeptidase"/>
</dbReference>
<evidence type="ECO:0000259" key="1">
    <source>
        <dbReference type="Pfam" id="PF01863"/>
    </source>
</evidence>
<feature type="domain" description="YgjP-like metallopeptidase" evidence="1">
    <location>
        <begin position="39"/>
        <end position="236"/>
    </location>
</feature>
<sequence>MPLKLRSLYRRPDAFPMPDFVEAGGRQVPVTVRENARAKRLILRVAPDGGVIVTVPPRTRKKVLSDFITRHRDWIAERAGGAAAPVTVADGCTIPIRGAAIRLVHCGGRRVTRLDTDSRELSIGGMPEHFSRRVKDFLRKEAKVDLTAAVSNHAVRVGLSPNALSLKDTVSRWGSCTSDRRLSFSWRIVMAPPNVLDYLVAHEVAHFKEMNHSAAFWALCRDLCPDMDEGRTWLKANGASLHRIRFD</sequence>
<comment type="caution">
    <text evidence="2">The sequence shown here is derived from an EMBL/GenBank/DDBJ whole genome shotgun (WGS) entry which is preliminary data.</text>
</comment>
<dbReference type="PANTHER" id="PTHR30399:SF1">
    <property type="entry name" value="UTP PYROPHOSPHATASE"/>
    <property type="match status" value="1"/>
</dbReference>
<dbReference type="CDD" id="cd07344">
    <property type="entry name" value="M48_yhfN_like"/>
    <property type="match status" value="1"/>
</dbReference>
<dbReference type="eggNOG" id="COG1451">
    <property type="taxonomic scope" value="Bacteria"/>
</dbReference>
<dbReference type="Proteomes" id="UP000004310">
    <property type="component" value="Unassembled WGS sequence"/>
</dbReference>
<dbReference type="Gene3D" id="3.30.2010.10">
    <property type="entry name" value="Metalloproteases ('zincins'), catalytic domain"/>
    <property type="match status" value="1"/>
</dbReference>
<dbReference type="InterPro" id="IPR053136">
    <property type="entry name" value="UTP_pyrophosphatase-like"/>
</dbReference>
<proteinExistence type="predicted"/>
<gene>
    <name evidence="2" type="ORF">FP2506_15214</name>
</gene>
<evidence type="ECO:0000313" key="2">
    <source>
        <dbReference type="EMBL" id="EAU41794.1"/>
    </source>
</evidence>
<accession>Q0G3N7</accession>
<dbReference type="HOGENOM" id="CLU_065947_2_1_5"/>
<dbReference type="AlphaFoldDB" id="Q0G3N7"/>
<dbReference type="Pfam" id="PF01863">
    <property type="entry name" value="YgjP-like"/>
    <property type="match status" value="1"/>
</dbReference>